<dbReference type="InterPro" id="IPR021268">
    <property type="entry name" value="DUF2845"/>
</dbReference>
<dbReference type="RefSeq" id="WP_053235085.1">
    <property type="nucleotide sequence ID" value="NZ_CP011125.1"/>
</dbReference>
<evidence type="ECO:0000313" key="3">
    <source>
        <dbReference type="Proteomes" id="UP000034883"/>
    </source>
</evidence>
<evidence type="ECO:0000256" key="1">
    <source>
        <dbReference type="SAM" id="SignalP"/>
    </source>
</evidence>
<gene>
    <name evidence="2" type="ORF">DB32_005024</name>
</gene>
<evidence type="ECO:0000313" key="2">
    <source>
        <dbReference type="EMBL" id="AKF07875.1"/>
    </source>
</evidence>
<dbReference type="Proteomes" id="UP000034883">
    <property type="component" value="Chromosome"/>
</dbReference>
<evidence type="ECO:0008006" key="4">
    <source>
        <dbReference type="Google" id="ProtNLM"/>
    </source>
</evidence>
<dbReference type="KEGG" id="samy:DB32_005024"/>
<dbReference type="EMBL" id="CP011125">
    <property type="protein sequence ID" value="AKF07875.1"/>
    <property type="molecule type" value="Genomic_DNA"/>
</dbReference>
<keyword evidence="1" id="KW-0732">Signal</keyword>
<keyword evidence="3" id="KW-1185">Reference proteome</keyword>
<accession>A0A0F6W5B7</accession>
<sequence length="139" mass="15460">MARWLSLLALVASPFLFDGTAHALRCGTRLVVTGDPIHYVRSICGDPASITTSTVSRTRTVGSRIVAGTVIADSVTVTVAIETWIYDFGPRRFMEELTFEDGTLVRQRPLSYGTRTAIDPPVRRMHERVAIVDRRRTIV</sequence>
<organism evidence="2 3">
    <name type="scientific">Sandaracinus amylolyticus</name>
    <dbReference type="NCBI Taxonomy" id="927083"/>
    <lineage>
        <taxon>Bacteria</taxon>
        <taxon>Pseudomonadati</taxon>
        <taxon>Myxococcota</taxon>
        <taxon>Polyangia</taxon>
        <taxon>Polyangiales</taxon>
        <taxon>Sandaracinaceae</taxon>
        <taxon>Sandaracinus</taxon>
    </lineage>
</organism>
<feature type="chain" id="PRO_5002511305" description="DUF2845 domain-containing protein" evidence="1">
    <location>
        <begin position="24"/>
        <end position="139"/>
    </location>
</feature>
<protein>
    <recommendedName>
        <fullName evidence="4">DUF2845 domain-containing protein</fullName>
    </recommendedName>
</protein>
<dbReference type="AlphaFoldDB" id="A0A0F6W5B7"/>
<feature type="signal peptide" evidence="1">
    <location>
        <begin position="1"/>
        <end position="23"/>
    </location>
</feature>
<dbReference type="Pfam" id="PF11006">
    <property type="entry name" value="DUF2845"/>
    <property type="match status" value="1"/>
</dbReference>
<proteinExistence type="predicted"/>
<reference evidence="2 3" key="1">
    <citation type="submission" date="2015-03" db="EMBL/GenBank/DDBJ databases">
        <title>Genome assembly of Sandaracinus amylolyticus DSM 53668.</title>
        <authorList>
            <person name="Sharma G."/>
            <person name="Subramanian S."/>
        </authorList>
    </citation>
    <scope>NUCLEOTIDE SEQUENCE [LARGE SCALE GENOMIC DNA]</scope>
    <source>
        <strain evidence="2 3">DSM 53668</strain>
    </source>
</reference>
<name>A0A0F6W5B7_9BACT</name>